<dbReference type="Proteomes" id="UP000823619">
    <property type="component" value="Unassembled WGS sequence"/>
</dbReference>
<feature type="chain" id="PRO_5038449469" evidence="1">
    <location>
        <begin position="23"/>
        <end position="425"/>
    </location>
</feature>
<gene>
    <name evidence="2" type="ORF">IAC23_01520</name>
</gene>
<dbReference type="EMBL" id="JADIMO010000018">
    <property type="protein sequence ID" value="MBO8444362.1"/>
    <property type="molecule type" value="Genomic_DNA"/>
</dbReference>
<keyword evidence="1" id="KW-0732">Signal</keyword>
<sequence>MKFFRIFSVAALMFIAASGLSAKDRLVEKSGKTPDWLMTSGQDSFSVFSQDDDINAARDRCLADIRQYIVNSIASNITSVETSTTGSDNMDGLEKLYSTYNSELKTAAAKLPFLTGITLSNAQEVYWEKYRRKEDGTFYYKYHVLYPFTLQERNRLIKEFKEYDAGQYGKLVELRESYPVLSDVSMIDKGIRELEPLVEYFFDDVRKQEAESLLKTYRKAYSLISVVPVSQELGEFTYCLMLDGHDITCSKAPQMRSETATALELKPDGRRYRLTYDYSYCYPADDNYVLLSYSFPGASLKYRHEFDVSQKENRVLPVGFIEIDRPLADSTGTAEMTISLRSKADGKFSVGNVHFSVPSAGIKADVTDFRDFEGKGTKLFRCMIPLPEAEVKSARGMVSGTMDIRHSDGKTDHVTFTLPYSIKIH</sequence>
<evidence type="ECO:0000313" key="2">
    <source>
        <dbReference type="EMBL" id="MBO8444362.1"/>
    </source>
</evidence>
<dbReference type="AlphaFoldDB" id="A0A9D9HC60"/>
<evidence type="ECO:0000256" key="1">
    <source>
        <dbReference type="SAM" id="SignalP"/>
    </source>
</evidence>
<feature type="signal peptide" evidence="1">
    <location>
        <begin position="1"/>
        <end position="22"/>
    </location>
</feature>
<reference evidence="2" key="2">
    <citation type="journal article" date="2021" name="PeerJ">
        <title>Extensive microbial diversity within the chicken gut microbiome revealed by metagenomics and culture.</title>
        <authorList>
            <person name="Gilroy R."/>
            <person name="Ravi A."/>
            <person name="Getino M."/>
            <person name="Pursley I."/>
            <person name="Horton D.L."/>
            <person name="Alikhan N.F."/>
            <person name="Baker D."/>
            <person name="Gharbi K."/>
            <person name="Hall N."/>
            <person name="Watson M."/>
            <person name="Adriaenssens E.M."/>
            <person name="Foster-Nyarko E."/>
            <person name="Jarju S."/>
            <person name="Secka A."/>
            <person name="Antonio M."/>
            <person name="Oren A."/>
            <person name="Chaudhuri R.R."/>
            <person name="La Ragione R."/>
            <person name="Hildebrand F."/>
            <person name="Pallen M.J."/>
        </authorList>
    </citation>
    <scope>NUCLEOTIDE SEQUENCE</scope>
    <source>
        <strain evidence="2">D5-748</strain>
    </source>
</reference>
<protein>
    <submittedName>
        <fullName evidence="2">Uncharacterized protein</fullName>
    </submittedName>
</protein>
<accession>A0A9D9HC60</accession>
<proteinExistence type="predicted"/>
<organism evidence="2 3">
    <name type="scientific">Candidatus Cryptobacteroides merdavium</name>
    <dbReference type="NCBI Taxonomy" id="2840769"/>
    <lineage>
        <taxon>Bacteria</taxon>
        <taxon>Pseudomonadati</taxon>
        <taxon>Bacteroidota</taxon>
        <taxon>Bacteroidia</taxon>
        <taxon>Bacteroidales</taxon>
        <taxon>Candidatus Cryptobacteroides</taxon>
    </lineage>
</organism>
<evidence type="ECO:0000313" key="3">
    <source>
        <dbReference type="Proteomes" id="UP000823619"/>
    </source>
</evidence>
<reference evidence="2" key="1">
    <citation type="submission" date="2020-10" db="EMBL/GenBank/DDBJ databases">
        <authorList>
            <person name="Gilroy R."/>
        </authorList>
    </citation>
    <scope>NUCLEOTIDE SEQUENCE</scope>
    <source>
        <strain evidence="2">D5-748</strain>
    </source>
</reference>
<name>A0A9D9HC60_9BACT</name>
<comment type="caution">
    <text evidence="2">The sequence shown here is derived from an EMBL/GenBank/DDBJ whole genome shotgun (WGS) entry which is preliminary data.</text>
</comment>